<dbReference type="InterPro" id="IPR023631">
    <property type="entry name" value="Amidase_dom"/>
</dbReference>
<dbReference type="InterPro" id="IPR036928">
    <property type="entry name" value="AS_sf"/>
</dbReference>
<proteinExistence type="predicted"/>
<dbReference type="Gene3D" id="3.90.1300.10">
    <property type="entry name" value="Amidase signature (AS) domain"/>
    <property type="match status" value="1"/>
</dbReference>
<reference evidence="2" key="2">
    <citation type="submission" date="2020-09" db="EMBL/GenBank/DDBJ databases">
        <authorList>
            <person name="Sun Q."/>
            <person name="Zhou Y."/>
        </authorList>
    </citation>
    <scope>NUCLEOTIDE SEQUENCE</scope>
    <source>
        <strain evidence="2">CGMCC 1.15519</strain>
    </source>
</reference>
<dbReference type="RefSeq" id="WP_188764148.1">
    <property type="nucleotide sequence ID" value="NZ_BMJM01000015.1"/>
</dbReference>
<dbReference type="PANTHER" id="PTHR11895:SF151">
    <property type="entry name" value="GLUTAMYL-TRNA(GLN) AMIDOTRANSFERASE SUBUNIT A"/>
    <property type="match status" value="1"/>
</dbReference>
<name>A0A917A1Q6_9SPHN</name>
<evidence type="ECO:0000313" key="2">
    <source>
        <dbReference type="EMBL" id="GGE21242.1"/>
    </source>
</evidence>
<sequence length="475" mass="47954">MDRAAMIELSATAAVAAMRAGEMSALDYAEALLARCAAGAGLNAFITLDPEAVRTAARTADAHRAAGGVLGPLHGLPIPVKDSVNTAGIQTTVGTRALRGWIPARDATTIARLKAAGAIVLGKTNIHELSFGWTSSNLEFGAVRNPYDPSRIPGGSSGGTAAAIAARMAPLGVAEDTQGSIRVPAALCGITGFRPTTGRYPTDGTAPITALFDQIGSHARCVADLALFDAVVSGEEAPIEPATLSGLRIGIDRNFFFAGIDAEVAALVEAALTRLAAAGAVIVEAPVPGLDGVVPVAMAIQVHDVVPALERYLADSGAPVDFKAMFAGVSADVADVFAQVALRGAPAAITEDVYAAARDAARPALQRAMAAWFADQRIDVMLLPATMVAATPVGDVGNVDIGGTSVPFATAIARNITPGSTLGLPGLVLPCGLTPGGLPVAIELDGPAGGDRRLLAIGMAVEAVLGPLPAPVLRG</sequence>
<dbReference type="PANTHER" id="PTHR11895">
    <property type="entry name" value="TRANSAMIDASE"/>
    <property type="match status" value="1"/>
</dbReference>
<evidence type="ECO:0000259" key="1">
    <source>
        <dbReference type="Pfam" id="PF01425"/>
    </source>
</evidence>
<keyword evidence="3" id="KW-1185">Reference proteome</keyword>
<reference evidence="2" key="1">
    <citation type="journal article" date="2014" name="Int. J. Syst. Evol. Microbiol.">
        <title>Complete genome sequence of Corynebacterium casei LMG S-19264T (=DSM 44701T), isolated from a smear-ripened cheese.</title>
        <authorList>
            <consortium name="US DOE Joint Genome Institute (JGI-PGF)"/>
            <person name="Walter F."/>
            <person name="Albersmeier A."/>
            <person name="Kalinowski J."/>
            <person name="Ruckert C."/>
        </authorList>
    </citation>
    <scope>NUCLEOTIDE SEQUENCE</scope>
    <source>
        <strain evidence="2">CGMCC 1.15519</strain>
    </source>
</reference>
<comment type="caution">
    <text evidence="2">The sequence shown here is derived from an EMBL/GenBank/DDBJ whole genome shotgun (WGS) entry which is preliminary data.</text>
</comment>
<accession>A0A917A1Q6</accession>
<keyword evidence="2" id="KW-0378">Hydrolase</keyword>
<gene>
    <name evidence="2" type="primary">tms2</name>
    <name evidence="2" type="ORF">GCM10011529_29840</name>
</gene>
<dbReference type="Proteomes" id="UP000635071">
    <property type="component" value="Unassembled WGS sequence"/>
</dbReference>
<dbReference type="GO" id="GO:0016787">
    <property type="term" value="F:hydrolase activity"/>
    <property type="evidence" value="ECO:0007669"/>
    <property type="project" value="UniProtKB-KW"/>
</dbReference>
<evidence type="ECO:0000313" key="3">
    <source>
        <dbReference type="Proteomes" id="UP000635071"/>
    </source>
</evidence>
<protein>
    <submittedName>
        <fullName evidence="2">Indole acetimide hydrolase</fullName>
    </submittedName>
</protein>
<dbReference type="Pfam" id="PF01425">
    <property type="entry name" value="Amidase"/>
    <property type="match status" value="1"/>
</dbReference>
<organism evidence="2 3">
    <name type="scientific">Sandarakinorhabdus glacialis</name>
    <dbReference type="NCBI Taxonomy" id="1614636"/>
    <lineage>
        <taxon>Bacteria</taxon>
        <taxon>Pseudomonadati</taxon>
        <taxon>Pseudomonadota</taxon>
        <taxon>Alphaproteobacteria</taxon>
        <taxon>Sphingomonadales</taxon>
        <taxon>Sphingosinicellaceae</taxon>
        <taxon>Sandarakinorhabdus</taxon>
    </lineage>
</organism>
<dbReference type="SUPFAM" id="SSF75304">
    <property type="entry name" value="Amidase signature (AS) enzymes"/>
    <property type="match status" value="1"/>
</dbReference>
<dbReference type="EMBL" id="BMJM01000015">
    <property type="protein sequence ID" value="GGE21242.1"/>
    <property type="molecule type" value="Genomic_DNA"/>
</dbReference>
<dbReference type="AlphaFoldDB" id="A0A917A1Q6"/>
<dbReference type="InterPro" id="IPR000120">
    <property type="entry name" value="Amidase"/>
</dbReference>
<feature type="domain" description="Amidase" evidence="1">
    <location>
        <begin position="30"/>
        <end position="455"/>
    </location>
</feature>